<dbReference type="EMBL" id="FWXY01000014">
    <property type="protein sequence ID" value="SMC90508.1"/>
    <property type="molecule type" value="Genomic_DNA"/>
</dbReference>
<dbReference type="CDD" id="cd00082">
    <property type="entry name" value="HisKA"/>
    <property type="match status" value="1"/>
</dbReference>
<keyword evidence="8 16" id="KW-0418">Kinase</keyword>
<dbReference type="Gene3D" id="1.10.287.130">
    <property type="match status" value="1"/>
</dbReference>
<evidence type="ECO:0000256" key="1">
    <source>
        <dbReference type="ARBA" id="ARBA00000085"/>
    </source>
</evidence>
<dbReference type="AlphaFoldDB" id="A0A1W2D0I7"/>
<dbReference type="Pfam" id="PF02518">
    <property type="entry name" value="HATPase_c"/>
    <property type="match status" value="1"/>
</dbReference>
<keyword evidence="5" id="KW-0808">Transferase</keyword>
<name>A0A1W2D0I7_9BACT</name>
<keyword evidence="12 13" id="KW-0472">Membrane</keyword>
<protein>
    <recommendedName>
        <fullName evidence="3">histidine kinase</fullName>
        <ecNumber evidence="3">2.7.13.3</ecNumber>
    </recommendedName>
</protein>
<dbReference type="InterPro" id="IPR036097">
    <property type="entry name" value="HisK_dim/P_sf"/>
</dbReference>
<dbReference type="Pfam" id="PF00512">
    <property type="entry name" value="HisKA"/>
    <property type="match status" value="1"/>
</dbReference>
<gene>
    <name evidence="16" type="ORF">SAMN02746065_114100</name>
</gene>
<feature type="transmembrane region" description="Helical" evidence="13">
    <location>
        <begin position="181"/>
        <end position="202"/>
    </location>
</feature>
<keyword evidence="6 13" id="KW-0812">Transmembrane</keyword>
<dbReference type="PROSITE" id="PS50885">
    <property type="entry name" value="HAMP"/>
    <property type="match status" value="1"/>
</dbReference>
<dbReference type="SUPFAM" id="SSF55874">
    <property type="entry name" value="ATPase domain of HSP90 chaperone/DNA topoisomerase II/histidine kinase"/>
    <property type="match status" value="1"/>
</dbReference>
<keyword evidence="7" id="KW-0547">Nucleotide-binding</keyword>
<accession>A0A1W2D0I7</accession>
<feature type="domain" description="Histidine kinase" evidence="14">
    <location>
        <begin position="404"/>
        <end position="611"/>
    </location>
</feature>
<dbReference type="CDD" id="cd00130">
    <property type="entry name" value="PAS"/>
    <property type="match status" value="1"/>
</dbReference>
<sequence>MPEPKNEIRPLFIPLKYRFILMITLMLILLLGALILVLNVLQSRTIKTRIKSQGLFIAQNLAMTSRDDLVTYNYIALEKAANQAAEHPDVIHVVIHDKEGKIAGFSNRPDLQNRTLTDEISLLAVSAQTPQTHEGISNSATGPTMTIIFPVFLKDKKTRWGTIRVQLTLAPMNQQIRQTQWTVLGLGFIALIGGILFANLAAGRITAPLRQLMDITKEASQGNLKQDINIPAGDEVGVLASNFSIMVKELLTHKTALEEQLEEIHQLQQYSEKILDTMGDGLLSVTREKSVKQLNPAARKILNISQEITPRGLDISQVLSHTPELHDAMVKILDDPGLNRQQEITILQNKEPRVILMGFGVLDAQNNRSVEVIFNLHDITELKQLESRMRQSQRLADIGIIAAGLAHEIRNPLSAIKTFAGLLPQKVNKPGFLDKFQRTVPREINRLNGLVEELLELARTPNYNFTMINAARLLNDIVDLIEVDLDASDIVCVRNFGDNLGEIRADGDQLAKVFHNLIRNAAQVMPQGGTLTLEALRDNDKITIAVKDTGPGMPRETLSTIFTPFFTTKHKGTGLGLAITQKVVSEHGGDIKATSVQDQGSCFTVTLPADAC</sequence>
<evidence type="ECO:0000256" key="4">
    <source>
        <dbReference type="ARBA" id="ARBA00022553"/>
    </source>
</evidence>
<proteinExistence type="predicted"/>
<evidence type="ECO:0000313" key="17">
    <source>
        <dbReference type="Proteomes" id="UP000192418"/>
    </source>
</evidence>
<feature type="domain" description="HAMP" evidence="15">
    <location>
        <begin position="203"/>
        <end position="255"/>
    </location>
</feature>
<dbReference type="SUPFAM" id="SSF158472">
    <property type="entry name" value="HAMP domain-like"/>
    <property type="match status" value="1"/>
</dbReference>
<keyword evidence="11" id="KW-0902">Two-component regulatory system</keyword>
<dbReference type="PANTHER" id="PTHR42878">
    <property type="entry name" value="TWO-COMPONENT HISTIDINE KINASE"/>
    <property type="match status" value="1"/>
</dbReference>
<dbReference type="InterPro" id="IPR050351">
    <property type="entry name" value="BphY/WalK/GraS-like"/>
</dbReference>
<evidence type="ECO:0000256" key="7">
    <source>
        <dbReference type="ARBA" id="ARBA00022741"/>
    </source>
</evidence>
<dbReference type="GO" id="GO:0000156">
    <property type="term" value="F:phosphorelay response regulator activity"/>
    <property type="evidence" value="ECO:0007669"/>
    <property type="project" value="TreeGrafter"/>
</dbReference>
<comment type="catalytic activity">
    <reaction evidence="1">
        <text>ATP + protein L-histidine = ADP + protein N-phospho-L-histidine.</text>
        <dbReference type="EC" id="2.7.13.3"/>
    </reaction>
</comment>
<dbReference type="PRINTS" id="PR00344">
    <property type="entry name" value="BCTRLSENSOR"/>
</dbReference>
<evidence type="ECO:0000256" key="6">
    <source>
        <dbReference type="ARBA" id="ARBA00022692"/>
    </source>
</evidence>
<keyword evidence="17" id="KW-1185">Reference proteome</keyword>
<evidence type="ECO:0000256" key="11">
    <source>
        <dbReference type="ARBA" id="ARBA00023012"/>
    </source>
</evidence>
<dbReference type="PROSITE" id="PS50109">
    <property type="entry name" value="HIS_KIN"/>
    <property type="match status" value="1"/>
</dbReference>
<evidence type="ECO:0000256" key="5">
    <source>
        <dbReference type="ARBA" id="ARBA00022679"/>
    </source>
</evidence>
<dbReference type="Proteomes" id="UP000192418">
    <property type="component" value="Unassembled WGS sequence"/>
</dbReference>
<keyword evidence="9" id="KW-0067">ATP-binding</keyword>
<evidence type="ECO:0000256" key="2">
    <source>
        <dbReference type="ARBA" id="ARBA00004141"/>
    </source>
</evidence>
<reference evidence="16 17" key="1">
    <citation type="submission" date="2017-04" db="EMBL/GenBank/DDBJ databases">
        <authorList>
            <person name="Afonso C.L."/>
            <person name="Miller P.J."/>
            <person name="Scott M.A."/>
            <person name="Spackman E."/>
            <person name="Goraichik I."/>
            <person name="Dimitrov K.M."/>
            <person name="Suarez D.L."/>
            <person name="Swayne D.E."/>
        </authorList>
    </citation>
    <scope>NUCLEOTIDE SEQUENCE [LARGE SCALE GENOMIC DNA]</scope>
    <source>
        <strain evidence="16 17">DSM 3385</strain>
    </source>
</reference>
<evidence type="ECO:0000256" key="8">
    <source>
        <dbReference type="ARBA" id="ARBA00022777"/>
    </source>
</evidence>
<evidence type="ECO:0000256" key="3">
    <source>
        <dbReference type="ARBA" id="ARBA00012438"/>
    </source>
</evidence>
<dbReference type="GO" id="GO:0030295">
    <property type="term" value="F:protein kinase activator activity"/>
    <property type="evidence" value="ECO:0007669"/>
    <property type="project" value="TreeGrafter"/>
</dbReference>
<comment type="subcellular location">
    <subcellularLocation>
        <location evidence="2">Membrane</location>
        <topology evidence="2">Multi-pass membrane protein</topology>
    </subcellularLocation>
</comment>
<dbReference type="InterPro" id="IPR000014">
    <property type="entry name" value="PAS"/>
</dbReference>
<dbReference type="Pfam" id="PF00672">
    <property type="entry name" value="HAMP"/>
    <property type="match status" value="1"/>
</dbReference>
<evidence type="ECO:0000313" key="16">
    <source>
        <dbReference type="EMBL" id="SMC90508.1"/>
    </source>
</evidence>
<keyword evidence="10 13" id="KW-1133">Transmembrane helix</keyword>
<evidence type="ECO:0000259" key="15">
    <source>
        <dbReference type="PROSITE" id="PS50885"/>
    </source>
</evidence>
<dbReference type="GO" id="GO:0016020">
    <property type="term" value="C:membrane"/>
    <property type="evidence" value="ECO:0007669"/>
    <property type="project" value="UniProtKB-SubCell"/>
</dbReference>
<dbReference type="InterPro" id="IPR036890">
    <property type="entry name" value="HATPase_C_sf"/>
</dbReference>
<dbReference type="SMART" id="SM00304">
    <property type="entry name" value="HAMP"/>
    <property type="match status" value="1"/>
</dbReference>
<keyword evidence="4" id="KW-0597">Phosphoprotein</keyword>
<dbReference type="InterPro" id="IPR003661">
    <property type="entry name" value="HisK_dim/P_dom"/>
</dbReference>
<dbReference type="SUPFAM" id="SSF55785">
    <property type="entry name" value="PYP-like sensor domain (PAS domain)"/>
    <property type="match status" value="1"/>
</dbReference>
<dbReference type="PANTHER" id="PTHR42878:SF7">
    <property type="entry name" value="SENSOR HISTIDINE KINASE GLRK"/>
    <property type="match status" value="1"/>
</dbReference>
<dbReference type="Gene3D" id="3.30.450.20">
    <property type="entry name" value="PAS domain"/>
    <property type="match status" value="1"/>
</dbReference>
<dbReference type="InterPro" id="IPR004358">
    <property type="entry name" value="Sig_transdc_His_kin-like_C"/>
</dbReference>
<dbReference type="Gene3D" id="3.30.565.10">
    <property type="entry name" value="Histidine kinase-like ATPase, C-terminal domain"/>
    <property type="match status" value="1"/>
</dbReference>
<dbReference type="GO" id="GO:0000155">
    <property type="term" value="F:phosphorelay sensor kinase activity"/>
    <property type="evidence" value="ECO:0007669"/>
    <property type="project" value="InterPro"/>
</dbReference>
<dbReference type="Gene3D" id="6.10.340.10">
    <property type="match status" value="1"/>
</dbReference>
<feature type="transmembrane region" description="Helical" evidence="13">
    <location>
        <begin position="20"/>
        <end position="41"/>
    </location>
</feature>
<dbReference type="InterPro" id="IPR035965">
    <property type="entry name" value="PAS-like_dom_sf"/>
</dbReference>
<dbReference type="CDD" id="cd06225">
    <property type="entry name" value="HAMP"/>
    <property type="match status" value="1"/>
</dbReference>
<dbReference type="SMART" id="SM00388">
    <property type="entry name" value="HisKA"/>
    <property type="match status" value="1"/>
</dbReference>
<dbReference type="InterPro" id="IPR005467">
    <property type="entry name" value="His_kinase_dom"/>
</dbReference>
<dbReference type="SMART" id="SM00387">
    <property type="entry name" value="HATPase_c"/>
    <property type="match status" value="1"/>
</dbReference>
<evidence type="ECO:0000259" key="14">
    <source>
        <dbReference type="PROSITE" id="PS50109"/>
    </source>
</evidence>
<evidence type="ECO:0000256" key="10">
    <source>
        <dbReference type="ARBA" id="ARBA00022989"/>
    </source>
</evidence>
<dbReference type="GO" id="GO:0007234">
    <property type="term" value="P:osmosensory signaling via phosphorelay pathway"/>
    <property type="evidence" value="ECO:0007669"/>
    <property type="project" value="TreeGrafter"/>
</dbReference>
<dbReference type="RefSeq" id="WP_232367161.1">
    <property type="nucleotide sequence ID" value="NZ_FWXY01000014.1"/>
</dbReference>
<dbReference type="InterPro" id="IPR003594">
    <property type="entry name" value="HATPase_dom"/>
</dbReference>
<organism evidence="16 17">
    <name type="scientific">Desulfocicer vacuolatum DSM 3385</name>
    <dbReference type="NCBI Taxonomy" id="1121400"/>
    <lineage>
        <taxon>Bacteria</taxon>
        <taxon>Pseudomonadati</taxon>
        <taxon>Thermodesulfobacteriota</taxon>
        <taxon>Desulfobacteria</taxon>
        <taxon>Desulfobacterales</taxon>
        <taxon>Desulfobacteraceae</taxon>
        <taxon>Desulfocicer</taxon>
    </lineage>
</organism>
<evidence type="ECO:0000256" key="13">
    <source>
        <dbReference type="SAM" id="Phobius"/>
    </source>
</evidence>
<dbReference type="STRING" id="1121400.SAMN02746065_114100"/>
<dbReference type="SUPFAM" id="SSF47384">
    <property type="entry name" value="Homodimeric domain of signal transducing histidine kinase"/>
    <property type="match status" value="1"/>
</dbReference>
<dbReference type="InterPro" id="IPR003660">
    <property type="entry name" value="HAMP_dom"/>
</dbReference>
<dbReference type="GO" id="GO:0005524">
    <property type="term" value="F:ATP binding"/>
    <property type="evidence" value="ECO:0007669"/>
    <property type="project" value="UniProtKB-KW"/>
</dbReference>
<dbReference type="EC" id="2.7.13.3" evidence="3"/>
<evidence type="ECO:0000256" key="9">
    <source>
        <dbReference type="ARBA" id="ARBA00022840"/>
    </source>
</evidence>
<evidence type="ECO:0000256" key="12">
    <source>
        <dbReference type="ARBA" id="ARBA00023136"/>
    </source>
</evidence>